<accession>A0A345YGN2</accession>
<proteinExistence type="predicted"/>
<dbReference type="KEGG" id="err:DVR09_12810"/>
<evidence type="ECO:0000313" key="3">
    <source>
        <dbReference type="Proteomes" id="UP000254508"/>
    </source>
</evidence>
<gene>
    <name evidence="2" type="ORF">DVR09_12810</name>
</gene>
<feature type="transmembrane region" description="Helical" evidence="1">
    <location>
        <begin position="12"/>
        <end position="33"/>
    </location>
</feature>
<keyword evidence="1" id="KW-0472">Membrane</keyword>
<keyword evidence="1" id="KW-1133">Transmembrane helix</keyword>
<protein>
    <submittedName>
        <fullName evidence="2">Recombination protein F</fullName>
    </submittedName>
</protein>
<evidence type="ECO:0000313" key="2">
    <source>
        <dbReference type="EMBL" id="AXK43084.1"/>
    </source>
</evidence>
<sequence>MSIFDYASNRAVAAVFALSVSAMFMAAAIIPASPAGLVA</sequence>
<organism evidence="2 3">
    <name type="scientific">Erythrobacter aureus</name>
    <dbReference type="NCBI Taxonomy" id="2182384"/>
    <lineage>
        <taxon>Bacteria</taxon>
        <taxon>Pseudomonadati</taxon>
        <taxon>Pseudomonadota</taxon>
        <taxon>Alphaproteobacteria</taxon>
        <taxon>Sphingomonadales</taxon>
        <taxon>Erythrobacteraceae</taxon>
        <taxon>Erythrobacter/Porphyrobacter group</taxon>
        <taxon>Erythrobacter</taxon>
    </lineage>
</organism>
<name>A0A345YGN2_9SPHN</name>
<dbReference type="AlphaFoldDB" id="A0A345YGN2"/>
<reference evidence="3" key="1">
    <citation type="submission" date="2018-07" db="EMBL/GenBank/DDBJ databases">
        <title>Genome sequence of Erythrobacter strain YH-07, an antagonistic bacterium isolated from Yellow Sea.</title>
        <authorList>
            <person name="Tang T."/>
            <person name="Liu Q."/>
            <person name="Sun X."/>
        </authorList>
    </citation>
    <scope>NUCLEOTIDE SEQUENCE [LARGE SCALE GENOMIC DNA]</scope>
    <source>
        <strain evidence="3">YH-07</strain>
    </source>
</reference>
<dbReference type="RefSeq" id="WP_115417264.1">
    <property type="nucleotide sequence ID" value="NZ_CP031357.1"/>
</dbReference>
<keyword evidence="1" id="KW-0812">Transmembrane</keyword>
<dbReference type="Proteomes" id="UP000254508">
    <property type="component" value="Chromosome"/>
</dbReference>
<evidence type="ECO:0000256" key="1">
    <source>
        <dbReference type="SAM" id="Phobius"/>
    </source>
</evidence>
<keyword evidence="3" id="KW-1185">Reference proteome</keyword>
<dbReference type="EMBL" id="CP031357">
    <property type="protein sequence ID" value="AXK43084.1"/>
    <property type="molecule type" value="Genomic_DNA"/>
</dbReference>